<dbReference type="PANTHER" id="PTHR13420">
    <property type="entry name" value="UPF0235 PROTEIN C15ORF40"/>
    <property type="match status" value="1"/>
</dbReference>
<dbReference type="SMART" id="SM01152">
    <property type="entry name" value="DUF167"/>
    <property type="match status" value="1"/>
</dbReference>
<organism evidence="3 4">
    <name type="scientific">Undibacterium arcticum</name>
    <dbReference type="NCBI Taxonomy" id="1762892"/>
    <lineage>
        <taxon>Bacteria</taxon>
        <taxon>Pseudomonadati</taxon>
        <taxon>Pseudomonadota</taxon>
        <taxon>Betaproteobacteria</taxon>
        <taxon>Burkholderiales</taxon>
        <taxon>Oxalobacteraceae</taxon>
        <taxon>Undibacterium</taxon>
    </lineage>
</organism>
<dbReference type="EMBL" id="JBHRTP010000041">
    <property type="protein sequence ID" value="MFC3109084.1"/>
    <property type="molecule type" value="Genomic_DNA"/>
</dbReference>
<dbReference type="InterPro" id="IPR036591">
    <property type="entry name" value="YggU-like_sf"/>
</dbReference>
<evidence type="ECO:0000256" key="1">
    <source>
        <dbReference type="ARBA" id="ARBA00010364"/>
    </source>
</evidence>
<dbReference type="Proteomes" id="UP001595530">
    <property type="component" value="Unassembled WGS sequence"/>
</dbReference>
<dbReference type="Pfam" id="PF02594">
    <property type="entry name" value="DUF167"/>
    <property type="match status" value="1"/>
</dbReference>
<dbReference type="RefSeq" id="WP_390327022.1">
    <property type="nucleotide sequence ID" value="NZ_JBHRTP010000041.1"/>
</dbReference>
<comment type="similarity">
    <text evidence="1 2">Belongs to the UPF0235 family.</text>
</comment>
<dbReference type="NCBIfam" id="TIGR00251">
    <property type="entry name" value="DUF167 family protein"/>
    <property type="match status" value="1"/>
</dbReference>
<name>A0ABV7F2C2_9BURK</name>
<accession>A0ABV7F2C2</accession>
<dbReference type="PANTHER" id="PTHR13420:SF7">
    <property type="entry name" value="UPF0235 PROTEIN C15ORF40"/>
    <property type="match status" value="1"/>
</dbReference>
<keyword evidence="4" id="KW-1185">Reference proteome</keyword>
<proteinExistence type="inferred from homology"/>
<comment type="caution">
    <text evidence="3">The sequence shown here is derived from an EMBL/GenBank/DDBJ whole genome shotgun (WGS) entry which is preliminary data.</text>
</comment>
<dbReference type="SUPFAM" id="SSF69786">
    <property type="entry name" value="YggU-like"/>
    <property type="match status" value="1"/>
</dbReference>
<evidence type="ECO:0000313" key="3">
    <source>
        <dbReference type="EMBL" id="MFC3109084.1"/>
    </source>
</evidence>
<dbReference type="InterPro" id="IPR003746">
    <property type="entry name" value="DUF167"/>
</dbReference>
<evidence type="ECO:0000256" key="2">
    <source>
        <dbReference type="HAMAP-Rule" id="MF_00634"/>
    </source>
</evidence>
<evidence type="ECO:0000313" key="4">
    <source>
        <dbReference type="Proteomes" id="UP001595530"/>
    </source>
</evidence>
<reference evidence="4" key="1">
    <citation type="journal article" date="2019" name="Int. J. Syst. Evol. Microbiol.">
        <title>The Global Catalogue of Microorganisms (GCM) 10K type strain sequencing project: providing services to taxonomists for standard genome sequencing and annotation.</title>
        <authorList>
            <consortium name="The Broad Institute Genomics Platform"/>
            <consortium name="The Broad Institute Genome Sequencing Center for Infectious Disease"/>
            <person name="Wu L."/>
            <person name="Ma J."/>
        </authorList>
    </citation>
    <scope>NUCLEOTIDE SEQUENCE [LARGE SCALE GENOMIC DNA]</scope>
    <source>
        <strain evidence="4">KCTC 42986</strain>
    </source>
</reference>
<gene>
    <name evidence="3" type="ORF">ACFOFO_14130</name>
</gene>
<dbReference type="Gene3D" id="3.30.1200.10">
    <property type="entry name" value="YggU-like"/>
    <property type="match status" value="1"/>
</dbReference>
<dbReference type="HAMAP" id="MF_00634">
    <property type="entry name" value="UPF0235"/>
    <property type="match status" value="1"/>
</dbReference>
<sequence>MSRSWCTALPAGIRLALQISANAKQSGPIEILDDVLKLRLQAPALEGRANEALIRYLADLLKLPKAAIRITHGLSNKRKLIEIAAPHLTVDDVTNAFFPTDK</sequence>
<protein>
    <recommendedName>
        <fullName evidence="2">UPF0235 protein ACFOFO_14130</fullName>
    </recommendedName>
</protein>